<dbReference type="Proteomes" id="UP000068026">
    <property type="component" value="Chromosome"/>
</dbReference>
<sequence>MVDRLISAYRAQIYDWTWAEWRSLFKNDTALVLCLILFIVAPVFLICLYYITQSNVILILIIFAEGITVYRMDRFTVKQYRKFLSKKEDRLSKTILYLKTTMETQDLRNEVQIDELVKRLSERIEKRDTLKNFTYSVVNFGKAIILPMITFIAGVYSNDLGNLRWEIICSYSIMVVLILGFIRISWGGVSMIVRTLLCRDYDAALALREDLLDIKFLYFS</sequence>
<feature type="transmembrane region" description="Helical" evidence="1">
    <location>
        <begin position="133"/>
        <end position="157"/>
    </location>
</feature>
<evidence type="ECO:0000313" key="2">
    <source>
        <dbReference type="EMBL" id="AMJ40922.1"/>
    </source>
</evidence>
<evidence type="ECO:0008006" key="6">
    <source>
        <dbReference type="Google" id="ProtNLM"/>
    </source>
</evidence>
<protein>
    <recommendedName>
        <fullName evidence="6">ABC transmembrane type-1 domain-containing protein</fullName>
    </recommendedName>
</protein>
<evidence type="ECO:0000313" key="5">
    <source>
        <dbReference type="Proteomes" id="UP000184204"/>
    </source>
</evidence>
<feature type="transmembrane region" description="Helical" evidence="1">
    <location>
        <begin position="57"/>
        <end position="73"/>
    </location>
</feature>
<keyword evidence="4" id="KW-1185">Reference proteome</keyword>
<reference evidence="4" key="2">
    <citation type="submission" date="2016-01" db="EMBL/GenBank/DDBJ databases">
        <authorList>
            <person name="Poehlein A."/>
            <person name="Schlien K."/>
            <person name="Gottschalk G."/>
            <person name="Buckel W."/>
            <person name="Daniel R."/>
        </authorList>
    </citation>
    <scope>NUCLEOTIDE SEQUENCE [LARGE SCALE GENOMIC DNA]</scope>
    <source>
        <strain evidence="4">X2</strain>
    </source>
</reference>
<reference evidence="5" key="3">
    <citation type="submission" date="2016-11" db="EMBL/GenBank/DDBJ databases">
        <authorList>
            <person name="Jaros S."/>
            <person name="Januszkiewicz K."/>
            <person name="Wedrychowicz H."/>
        </authorList>
    </citation>
    <scope>NUCLEOTIDE SEQUENCE [LARGE SCALE GENOMIC DNA]</scope>
    <source>
        <strain evidence="5">DSM 1682</strain>
    </source>
</reference>
<dbReference type="EMBL" id="CP014223">
    <property type="protein sequence ID" value="AMJ40922.1"/>
    <property type="molecule type" value="Genomic_DNA"/>
</dbReference>
<dbReference type="RefSeq" id="WP_066049303.1">
    <property type="nucleotide sequence ID" value="NZ_CP014223.1"/>
</dbReference>
<feature type="transmembrane region" description="Helical" evidence="1">
    <location>
        <begin position="163"/>
        <end position="184"/>
    </location>
</feature>
<dbReference type="KEGG" id="cpro:CPRO_13290"/>
<proteinExistence type="predicted"/>
<keyword evidence="1" id="KW-0472">Membrane</keyword>
<accession>A0A0X1U7L7</accession>
<reference evidence="2 4" key="1">
    <citation type="journal article" date="2016" name="Genome Announc.">
        <title>Complete Genome Sequence of the Amino Acid-Fermenting Clostridium propionicum X2 (DSM 1682).</title>
        <authorList>
            <person name="Poehlein A."/>
            <person name="Schlien K."/>
            <person name="Chowdhury N.P."/>
            <person name="Gottschalk G."/>
            <person name="Buckel W."/>
            <person name="Daniel R."/>
        </authorList>
    </citation>
    <scope>NUCLEOTIDE SEQUENCE [LARGE SCALE GENOMIC DNA]</scope>
    <source>
        <strain evidence="2 4">X2</strain>
    </source>
</reference>
<evidence type="ECO:0000256" key="1">
    <source>
        <dbReference type="SAM" id="Phobius"/>
    </source>
</evidence>
<keyword evidence="1" id="KW-0812">Transmembrane</keyword>
<dbReference type="AlphaFoldDB" id="A0A0X1U7L7"/>
<dbReference type="EMBL" id="FQUA01000004">
    <property type="protein sequence ID" value="SHE58935.1"/>
    <property type="molecule type" value="Genomic_DNA"/>
</dbReference>
<evidence type="ECO:0000313" key="4">
    <source>
        <dbReference type="Proteomes" id="UP000068026"/>
    </source>
</evidence>
<dbReference type="OrthoDB" id="2082776at2"/>
<keyword evidence="1" id="KW-1133">Transmembrane helix</keyword>
<reference evidence="3" key="4">
    <citation type="submission" date="2016-11" db="EMBL/GenBank/DDBJ databases">
        <authorList>
            <person name="Varghese N."/>
            <person name="Submissions S."/>
        </authorList>
    </citation>
    <scope>NUCLEOTIDE SEQUENCE</scope>
    <source>
        <strain evidence="3">DSM 1682</strain>
    </source>
</reference>
<dbReference type="Proteomes" id="UP000184204">
    <property type="component" value="Unassembled WGS sequence"/>
</dbReference>
<feature type="transmembrane region" description="Helical" evidence="1">
    <location>
        <begin position="30"/>
        <end position="51"/>
    </location>
</feature>
<name>A0A0X1U7L7_ANAPI</name>
<gene>
    <name evidence="2" type="ORF">CPRO_13290</name>
    <name evidence="3" type="ORF">SAMN02745151_01142</name>
</gene>
<organism evidence="3 5">
    <name type="scientific">Anaerotignum propionicum DSM 1682</name>
    <dbReference type="NCBI Taxonomy" id="991789"/>
    <lineage>
        <taxon>Bacteria</taxon>
        <taxon>Bacillati</taxon>
        <taxon>Bacillota</taxon>
        <taxon>Clostridia</taxon>
        <taxon>Lachnospirales</taxon>
        <taxon>Anaerotignaceae</taxon>
        <taxon>Anaerotignum</taxon>
    </lineage>
</organism>
<evidence type="ECO:0000313" key="3">
    <source>
        <dbReference type="EMBL" id="SHE58935.1"/>
    </source>
</evidence>